<name>A0A0G1VGB1_9BACT</name>
<dbReference type="AlphaFoldDB" id="A0A0G1VGB1"/>
<proteinExistence type="predicted"/>
<dbReference type="STRING" id="1618342.UY40_C0014G0010"/>
<dbReference type="PATRIC" id="fig|1618342.3.peg.464"/>
<dbReference type="SUPFAM" id="SSF89095">
    <property type="entry name" value="GatB/YqeY motif"/>
    <property type="match status" value="1"/>
</dbReference>
<dbReference type="InterPro" id="IPR003789">
    <property type="entry name" value="Asn/Gln_tRNA_amidoTrase-B-like"/>
</dbReference>
<dbReference type="Proteomes" id="UP000034119">
    <property type="component" value="Unassembled WGS sequence"/>
</dbReference>
<dbReference type="EMBL" id="LCPW01000014">
    <property type="protein sequence ID" value="KKW05588.1"/>
    <property type="molecule type" value="Genomic_DNA"/>
</dbReference>
<evidence type="ECO:0000313" key="1">
    <source>
        <dbReference type="EMBL" id="KKW05588.1"/>
    </source>
</evidence>
<dbReference type="InterPro" id="IPR019004">
    <property type="entry name" value="YqeY/Aim41"/>
</dbReference>
<dbReference type="Gene3D" id="1.10.1510.10">
    <property type="entry name" value="Uncharacterised protein YqeY/AIM41 PF09424, N-terminal domain"/>
    <property type="match status" value="1"/>
</dbReference>
<dbReference type="PANTHER" id="PTHR28055:SF1">
    <property type="entry name" value="ALTERED INHERITANCE OF MITOCHONDRIA PROTEIN 41, MITOCHONDRIAL"/>
    <property type="match status" value="1"/>
</dbReference>
<reference evidence="1 2" key="1">
    <citation type="journal article" date="2015" name="Nature">
        <title>rRNA introns, odd ribosomes, and small enigmatic genomes across a large radiation of phyla.</title>
        <authorList>
            <person name="Brown C.T."/>
            <person name="Hug L.A."/>
            <person name="Thomas B.C."/>
            <person name="Sharon I."/>
            <person name="Castelle C.J."/>
            <person name="Singh A."/>
            <person name="Wilkins M.J."/>
            <person name="Williams K.H."/>
            <person name="Banfield J.F."/>
        </authorList>
    </citation>
    <scope>NUCLEOTIDE SEQUENCE [LARGE SCALE GENOMIC DNA]</scope>
</reference>
<comment type="caution">
    <text evidence="1">The sequence shown here is derived from an EMBL/GenBank/DDBJ whole genome shotgun (WGS) entry which is preliminary data.</text>
</comment>
<dbReference type="GO" id="GO:0016884">
    <property type="term" value="F:carbon-nitrogen ligase activity, with glutamine as amido-N-donor"/>
    <property type="evidence" value="ECO:0007669"/>
    <property type="project" value="InterPro"/>
</dbReference>
<dbReference type="InterPro" id="IPR023168">
    <property type="entry name" value="GatB_Yqey_C_2"/>
</dbReference>
<gene>
    <name evidence="1" type="ORF">UY40_C0014G0010</name>
</gene>
<dbReference type="Pfam" id="PF09424">
    <property type="entry name" value="YqeY"/>
    <property type="match status" value="1"/>
</dbReference>
<protein>
    <recommendedName>
        <fullName evidence="3">GatB/YqeY domain-containing protein</fullName>
    </recommendedName>
</protein>
<dbReference type="Gene3D" id="1.10.10.410">
    <property type="match status" value="1"/>
</dbReference>
<dbReference type="InterPro" id="IPR042184">
    <property type="entry name" value="YqeY/Aim41_N"/>
</dbReference>
<organism evidence="1 2">
    <name type="scientific">candidate division CPR1 bacterium GW2011_GWC1_49_13</name>
    <dbReference type="NCBI Taxonomy" id="1618342"/>
    <lineage>
        <taxon>Bacteria</taxon>
        <taxon>candidate division CPR1</taxon>
    </lineage>
</organism>
<accession>A0A0G1VGB1</accession>
<evidence type="ECO:0000313" key="2">
    <source>
        <dbReference type="Proteomes" id="UP000034119"/>
    </source>
</evidence>
<sequence>MTGIKERIQTDLTAALKAGDTVLALTLRYLLAEIHNGEIAKGRDATLTEEELTALLQKQAKQRKESIEAYQKGDRADLADKEEAELKVIQSYLPEQMGEEEVSKLVEEAVSQTGASGMTDMGKVMGALMPKIKGKADGSLVSRLVKESLSD</sequence>
<dbReference type="PANTHER" id="PTHR28055">
    <property type="entry name" value="ALTERED INHERITANCE OF MITOCHONDRIA PROTEIN 41, MITOCHONDRIAL"/>
    <property type="match status" value="1"/>
</dbReference>
<evidence type="ECO:0008006" key="3">
    <source>
        <dbReference type="Google" id="ProtNLM"/>
    </source>
</evidence>